<feature type="transmembrane region" description="Helical" evidence="9">
    <location>
        <begin position="146"/>
        <end position="170"/>
    </location>
</feature>
<feature type="region of interest" description="Disordered" evidence="8">
    <location>
        <begin position="433"/>
        <end position="455"/>
    </location>
</feature>
<dbReference type="InterPro" id="IPR038430">
    <property type="entry name" value="NDAH_ubi_oxred_su3_sf"/>
</dbReference>
<dbReference type="Pfam" id="PF00361">
    <property type="entry name" value="Proton_antipo_M"/>
    <property type="match status" value="1"/>
</dbReference>
<dbReference type="PANTHER" id="PTHR22773">
    <property type="entry name" value="NADH DEHYDROGENASE"/>
    <property type="match status" value="1"/>
</dbReference>
<evidence type="ECO:0000256" key="1">
    <source>
        <dbReference type="ARBA" id="ARBA00004141"/>
    </source>
</evidence>
<feature type="transmembrane region" description="Helical" evidence="9">
    <location>
        <begin position="113"/>
        <end position="134"/>
    </location>
</feature>
<dbReference type="Gene3D" id="1.20.58.1610">
    <property type="entry name" value="NADH:ubiquinone/plastoquinone oxidoreductase, chain 3"/>
    <property type="match status" value="1"/>
</dbReference>
<comment type="similarity">
    <text evidence="2">Belongs to the complex I subunit 2 family.</text>
</comment>
<evidence type="ECO:0000256" key="3">
    <source>
        <dbReference type="ARBA" id="ARBA00021008"/>
    </source>
</evidence>
<evidence type="ECO:0000259" key="10">
    <source>
        <dbReference type="Pfam" id="PF00361"/>
    </source>
</evidence>
<evidence type="ECO:0000256" key="6">
    <source>
        <dbReference type="ARBA" id="ARBA00023136"/>
    </source>
</evidence>
<keyword evidence="12" id="KW-1185">Reference proteome</keyword>
<reference evidence="11" key="1">
    <citation type="submission" date="2021-01" db="EMBL/GenBank/DDBJ databases">
        <title>Metabolic potential, ecology and presence of endohyphal bacteria is reflected in genomic diversity of Mucoromycotina.</title>
        <authorList>
            <person name="Muszewska A."/>
            <person name="Okrasinska A."/>
            <person name="Steczkiewicz K."/>
            <person name="Drgas O."/>
            <person name="Orlowska M."/>
            <person name="Perlinska-Lenart U."/>
            <person name="Aleksandrzak-Piekarczyk T."/>
            <person name="Szatraj K."/>
            <person name="Zielenkiewicz U."/>
            <person name="Pilsyk S."/>
            <person name="Malc E."/>
            <person name="Mieczkowski P."/>
            <person name="Kruszewska J.S."/>
            <person name="Biernat P."/>
            <person name="Pawlowska J."/>
        </authorList>
    </citation>
    <scope>NUCLEOTIDE SEQUENCE</scope>
    <source>
        <strain evidence="11">WA0000018081</strain>
    </source>
</reference>
<feature type="transmembrane region" description="Helical" evidence="9">
    <location>
        <begin position="313"/>
        <end position="335"/>
    </location>
</feature>
<evidence type="ECO:0000313" key="12">
    <source>
        <dbReference type="Proteomes" id="UP000613177"/>
    </source>
</evidence>
<organism evidence="11 12">
    <name type="scientific">Thamnidium elegans</name>
    <dbReference type="NCBI Taxonomy" id="101142"/>
    <lineage>
        <taxon>Eukaryota</taxon>
        <taxon>Fungi</taxon>
        <taxon>Fungi incertae sedis</taxon>
        <taxon>Mucoromycota</taxon>
        <taxon>Mucoromycotina</taxon>
        <taxon>Mucoromycetes</taxon>
        <taxon>Mucorales</taxon>
        <taxon>Mucorineae</taxon>
        <taxon>Mucoraceae</taxon>
        <taxon>Thamnidium</taxon>
    </lineage>
</organism>
<accession>A0A8H7VS68</accession>
<feature type="transmembrane region" description="Helical" evidence="9">
    <location>
        <begin position="283"/>
        <end position="301"/>
    </location>
</feature>
<evidence type="ECO:0000313" key="11">
    <source>
        <dbReference type="EMBL" id="KAG2231125.1"/>
    </source>
</evidence>
<feature type="domain" description="NADH:quinone oxidoreductase/Mrp antiporter transmembrane" evidence="10">
    <location>
        <begin position="109"/>
        <end position="409"/>
    </location>
</feature>
<feature type="transmembrane region" description="Helical" evidence="9">
    <location>
        <begin position="486"/>
        <end position="510"/>
    </location>
</feature>
<dbReference type="NCBIfam" id="TIGR01770">
    <property type="entry name" value="NDH_I_N"/>
    <property type="match status" value="1"/>
</dbReference>
<dbReference type="GO" id="GO:0042773">
    <property type="term" value="P:ATP synthesis coupled electron transport"/>
    <property type="evidence" value="ECO:0007669"/>
    <property type="project" value="InterPro"/>
</dbReference>
<evidence type="ECO:0000256" key="4">
    <source>
        <dbReference type="ARBA" id="ARBA00022692"/>
    </source>
</evidence>
<comment type="subcellular location">
    <subcellularLocation>
        <location evidence="1">Membrane</location>
        <topology evidence="1">Multi-pass membrane protein</topology>
    </subcellularLocation>
</comment>
<dbReference type="GO" id="GO:0008137">
    <property type="term" value="F:NADH dehydrogenase (ubiquinone) activity"/>
    <property type="evidence" value="ECO:0007669"/>
    <property type="project" value="InterPro"/>
</dbReference>
<dbReference type="InterPro" id="IPR001750">
    <property type="entry name" value="ND/Mrp_TM"/>
</dbReference>
<feature type="transmembrane region" description="Helical" evidence="9">
    <location>
        <begin position="176"/>
        <end position="202"/>
    </location>
</feature>
<feature type="transmembrane region" description="Helical" evidence="9">
    <location>
        <begin position="89"/>
        <end position="107"/>
    </location>
</feature>
<dbReference type="GO" id="GO:0016020">
    <property type="term" value="C:membrane"/>
    <property type="evidence" value="ECO:0007669"/>
    <property type="project" value="UniProtKB-SubCell"/>
</dbReference>
<evidence type="ECO:0000256" key="2">
    <source>
        <dbReference type="ARBA" id="ARBA00007012"/>
    </source>
</evidence>
<dbReference type="Proteomes" id="UP000613177">
    <property type="component" value="Unassembled WGS sequence"/>
</dbReference>
<comment type="caution">
    <text evidence="11">The sequence shown here is derived from an EMBL/GenBank/DDBJ whole genome shotgun (WGS) entry which is preliminary data.</text>
</comment>
<keyword evidence="4 9" id="KW-0812">Transmembrane</keyword>
<evidence type="ECO:0000256" key="5">
    <source>
        <dbReference type="ARBA" id="ARBA00022989"/>
    </source>
</evidence>
<name>A0A8H7VS68_9FUNG</name>
<proteinExistence type="inferred from homology"/>
<keyword evidence="5 9" id="KW-1133">Transmembrane helix</keyword>
<feature type="compositionally biased region" description="Polar residues" evidence="8">
    <location>
        <begin position="436"/>
        <end position="455"/>
    </location>
</feature>
<evidence type="ECO:0000256" key="7">
    <source>
        <dbReference type="ARBA" id="ARBA00031028"/>
    </source>
</evidence>
<evidence type="ECO:0000256" key="9">
    <source>
        <dbReference type="SAM" id="Phobius"/>
    </source>
</evidence>
<feature type="transmembrane region" description="Helical" evidence="9">
    <location>
        <begin position="396"/>
        <end position="416"/>
    </location>
</feature>
<feature type="transmembrane region" description="Helical" evidence="9">
    <location>
        <begin position="356"/>
        <end position="376"/>
    </location>
</feature>
<evidence type="ECO:0000256" key="8">
    <source>
        <dbReference type="SAM" id="MobiDB-lite"/>
    </source>
</evidence>
<gene>
    <name evidence="11" type="ORF">INT48_007969</name>
</gene>
<dbReference type="HAMAP" id="MF_00445">
    <property type="entry name" value="NDH1_NuoN_1"/>
    <property type="match status" value="1"/>
</dbReference>
<protein>
    <recommendedName>
        <fullName evidence="3">NADH-ubiquinone oxidoreductase chain 2</fullName>
    </recommendedName>
    <alternativeName>
        <fullName evidence="7">NADH dehydrogenase subunit 2</fullName>
    </alternativeName>
</protein>
<dbReference type="AlphaFoldDB" id="A0A8H7VS68"/>
<keyword evidence="6 9" id="KW-0472">Membrane</keyword>
<dbReference type="InterPro" id="IPR010096">
    <property type="entry name" value="NADH-Q_OxRdtase_suN/2"/>
</dbReference>
<feature type="transmembrane region" description="Helical" evidence="9">
    <location>
        <begin position="255"/>
        <end position="276"/>
    </location>
</feature>
<feature type="transmembrane region" description="Helical" evidence="9">
    <location>
        <begin position="223"/>
        <end position="243"/>
    </location>
</feature>
<feature type="transmembrane region" description="Helical" evidence="9">
    <location>
        <begin position="29"/>
        <end position="60"/>
    </location>
</feature>
<dbReference type="EMBL" id="JAEPRE010000166">
    <property type="protein sequence ID" value="KAG2231125.1"/>
    <property type="molecule type" value="Genomic_DNA"/>
</dbReference>
<sequence length="533" mass="57614">MVLFGVLTMILAIALFSLRIPAIYFNRITIILLLFSALLSYNSLYIDLIGSGVGVFVLLLSSKAGGAQTLPSSGLNSTLVNKGKGLSVLAEYPLIALFSVLGMSSLISSSDLVSMFLSIELQSFAVYILATIYRESESATAAGLKYFLLGSLSSALILLGSSLLYGFTGLTSFEGLYMLCSTTTANTAIEISVLLIMVGLLFKVSAAPFHNWAPDVYDGVPTVVTTWLTTMPKIAFLVFILEFQGFTQLANWSSWTYLLLISSLLSLLVGTIGGLAQYRIKRLLTYSTISHVGFLLLALAINNEESVESFLFYLIQYSLTNINVFFILVAFGYLLQTKGLSIYSPIQYINQLKGQFKVNPLLGLSLAVCLFSMAGIPPLVGFFGKQMVLYAATHNGNFFLAFVAILVSVVSAAYYLRVIKVIHFDPTPASEMVSPMPSSAQSAELSSPLNDSNKGSDMGAAQIRPVLAGELATSSSLCSPNHSKSILLVMSTLTFFILFIPVLTLVLLVVNQLLAVNKPYSEKVSPYECGLDE</sequence>